<keyword evidence="7" id="KW-0520">NAD</keyword>
<keyword evidence="5" id="KW-0408">Iron</keyword>
<evidence type="ECO:0000256" key="3">
    <source>
        <dbReference type="ARBA" id="ARBA00022723"/>
    </source>
</evidence>
<keyword evidence="6" id="KW-0411">Iron-sulfur</keyword>
<dbReference type="Gene3D" id="2.102.10.10">
    <property type="entry name" value="Rieske [2Fe-2S] iron-sulphur domain"/>
    <property type="match status" value="1"/>
</dbReference>
<evidence type="ECO:0000259" key="8">
    <source>
        <dbReference type="PROSITE" id="PS51296"/>
    </source>
</evidence>
<name>A0A8J7S052_9PROT</name>
<accession>A0A8J7S052</accession>
<keyword evidence="3" id="KW-0479">Metal-binding</keyword>
<dbReference type="SUPFAM" id="SSF50022">
    <property type="entry name" value="ISP domain"/>
    <property type="match status" value="1"/>
</dbReference>
<gene>
    <name evidence="9" type="ORF">KAJ83_04425</name>
</gene>
<dbReference type="InterPro" id="IPR015881">
    <property type="entry name" value="ARHD_Rieske_2Fe_2S"/>
</dbReference>
<dbReference type="GO" id="GO:0005506">
    <property type="term" value="F:iron ion binding"/>
    <property type="evidence" value="ECO:0007669"/>
    <property type="project" value="InterPro"/>
</dbReference>
<dbReference type="PRINTS" id="PR00090">
    <property type="entry name" value="RNGDIOXGNASE"/>
</dbReference>
<dbReference type="PROSITE" id="PS51296">
    <property type="entry name" value="RIESKE"/>
    <property type="match status" value="1"/>
</dbReference>
<dbReference type="PANTHER" id="PTHR43756">
    <property type="entry name" value="CHOLINE MONOOXYGENASE, CHLOROPLASTIC"/>
    <property type="match status" value="1"/>
</dbReference>
<evidence type="ECO:0000256" key="7">
    <source>
        <dbReference type="ARBA" id="ARBA00023027"/>
    </source>
</evidence>
<keyword evidence="4" id="KW-0560">Oxidoreductase</keyword>
<comment type="caution">
    <text evidence="9">The sequence shown here is derived from an EMBL/GenBank/DDBJ whole genome shotgun (WGS) entry which is preliminary data.</text>
</comment>
<feature type="domain" description="Rieske" evidence="8">
    <location>
        <begin position="43"/>
        <end position="149"/>
    </location>
</feature>
<sequence length="413" mass="46179">MDATTYARTLLASRRPGHSLPQAFYADPNLFALEMETLFLGEWLFAGHACEIPEAGDYLTHRIGMAEAIVVRGADGAIRAFHNACRHRGSRLCANGAGNATRLVCPYHQWTYDLDGRLLFAREMGPGFDPRDFALKPVACEQVAGYLFVCFARVPPDFEPVRQRIEPYMLPHRLEYAKVAHQTSIIERGNWKLVWENNRECYHCAGSHPELCRTYTDAPTMTGVADIEADDFLQQHVARCEAAGLPSRFHLDPGGQFRVMRVPLLRDTESFTMSGRPASAKPLGAIREARIGSMLLFHYPTTWNHLLRDHAVSFQVTPLGPRETRVTTKWLVRKDAVEGIDYDLGTLTEVWEATNDQDRTLVEQNQMGVDSPAYEPGPYSTVHESGVNQFVDWYCAAFAGHLGQEAPLAAAVG</sequence>
<comment type="cofactor">
    <cofactor evidence="1">
        <name>Fe cation</name>
        <dbReference type="ChEBI" id="CHEBI:24875"/>
    </cofactor>
</comment>
<evidence type="ECO:0000256" key="1">
    <source>
        <dbReference type="ARBA" id="ARBA00001962"/>
    </source>
</evidence>
<dbReference type="CDD" id="cd08884">
    <property type="entry name" value="RHO_alpha_C_GbcA-like"/>
    <property type="match status" value="1"/>
</dbReference>
<evidence type="ECO:0000256" key="6">
    <source>
        <dbReference type="ARBA" id="ARBA00023014"/>
    </source>
</evidence>
<protein>
    <submittedName>
        <fullName evidence="9">Aromatic ring-hydroxylating dioxygenase subunit alpha</fullName>
    </submittedName>
</protein>
<dbReference type="InterPro" id="IPR001663">
    <property type="entry name" value="Rng_hydr_dOase-A"/>
</dbReference>
<keyword evidence="2" id="KW-0001">2Fe-2S</keyword>
<dbReference type="GO" id="GO:0051537">
    <property type="term" value="F:2 iron, 2 sulfur cluster binding"/>
    <property type="evidence" value="ECO:0007669"/>
    <property type="project" value="UniProtKB-KW"/>
</dbReference>
<dbReference type="AlphaFoldDB" id="A0A8J7S052"/>
<evidence type="ECO:0000256" key="5">
    <source>
        <dbReference type="ARBA" id="ARBA00023004"/>
    </source>
</evidence>
<evidence type="ECO:0000256" key="4">
    <source>
        <dbReference type="ARBA" id="ARBA00023002"/>
    </source>
</evidence>
<dbReference type="CDD" id="cd03469">
    <property type="entry name" value="Rieske_RO_Alpha_N"/>
    <property type="match status" value="1"/>
</dbReference>
<evidence type="ECO:0000256" key="2">
    <source>
        <dbReference type="ARBA" id="ARBA00022714"/>
    </source>
</evidence>
<dbReference type="GO" id="GO:0051213">
    <property type="term" value="F:dioxygenase activity"/>
    <property type="evidence" value="ECO:0007669"/>
    <property type="project" value="UniProtKB-KW"/>
</dbReference>
<keyword evidence="9" id="KW-0223">Dioxygenase</keyword>
<dbReference type="PROSITE" id="PS00570">
    <property type="entry name" value="RING_HYDROXYL_ALPHA"/>
    <property type="match status" value="1"/>
</dbReference>
<dbReference type="EMBL" id="JAGMWN010000001">
    <property type="protein sequence ID" value="MBP5856243.1"/>
    <property type="molecule type" value="Genomic_DNA"/>
</dbReference>
<proteinExistence type="predicted"/>
<dbReference type="PANTHER" id="PTHR43756:SF5">
    <property type="entry name" value="CHOLINE MONOOXYGENASE, CHLOROPLASTIC"/>
    <property type="match status" value="1"/>
</dbReference>
<evidence type="ECO:0000313" key="10">
    <source>
        <dbReference type="Proteomes" id="UP000672602"/>
    </source>
</evidence>
<keyword evidence="10" id="KW-1185">Reference proteome</keyword>
<reference evidence="9" key="1">
    <citation type="submission" date="2021-04" db="EMBL/GenBank/DDBJ databases">
        <authorList>
            <person name="Zhang D.-C."/>
        </authorList>
    </citation>
    <scope>NUCLEOTIDE SEQUENCE</scope>
    <source>
        <strain evidence="9">CGMCC 1.15697</strain>
    </source>
</reference>
<dbReference type="InterPro" id="IPR017941">
    <property type="entry name" value="Rieske_2Fe-2S"/>
</dbReference>
<dbReference type="SUPFAM" id="SSF55961">
    <property type="entry name" value="Bet v1-like"/>
    <property type="match status" value="1"/>
</dbReference>
<dbReference type="Gene3D" id="3.90.380.10">
    <property type="entry name" value="Naphthalene 1,2-dioxygenase Alpha Subunit, Chain A, domain 1"/>
    <property type="match status" value="1"/>
</dbReference>
<organism evidence="9 10">
    <name type="scientific">Marivibrio halodurans</name>
    <dbReference type="NCBI Taxonomy" id="2039722"/>
    <lineage>
        <taxon>Bacteria</taxon>
        <taxon>Pseudomonadati</taxon>
        <taxon>Pseudomonadota</taxon>
        <taxon>Alphaproteobacteria</taxon>
        <taxon>Rhodospirillales</taxon>
        <taxon>Rhodospirillaceae</taxon>
        <taxon>Marivibrio</taxon>
    </lineage>
</organism>
<dbReference type="Pfam" id="PF00355">
    <property type="entry name" value="Rieske"/>
    <property type="match status" value="1"/>
</dbReference>
<dbReference type="InterPro" id="IPR036922">
    <property type="entry name" value="Rieske_2Fe-2S_sf"/>
</dbReference>
<dbReference type="Pfam" id="PF00848">
    <property type="entry name" value="Ring_hydroxyl_A"/>
    <property type="match status" value="1"/>
</dbReference>
<evidence type="ECO:0000313" key="9">
    <source>
        <dbReference type="EMBL" id="MBP5856243.1"/>
    </source>
</evidence>
<dbReference type="Proteomes" id="UP000672602">
    <property type="component" value="Unassembled WGS sequence"/>
</dbReference>
<dbReference type="RefSeq" id="WP_210680778.1">
    <property type="nucleotide sequence ID" value="NZ_JAGMWN010000001.1"/>
</dbReference>
<dbReference type="InterPro" id="IPR015879">
    <property type="entry name" value="Ring_hydroxy_dOase_asu_C_dom"/>
</dbReference>